<dbReference type="STRING" id="52.CMC5_077900"/>
<dbReference type="Proteomes" id="UP000067626">
    <property type="component" value="Chromosome"/>
</dbReference>
<dbReference type="SUPFAM" id="SSF52038">
    <property type="entry name" value="Barstar-related"/>
    <property type="match status" value="1"/>
</dbReference>
<gene>
    <name evidence="1" type="ORF">CMC5_077900</name>
</gene>
<sequence>MRIVWLHAEASRRHLGEGFDRLVAILRKAEEQDVRFGWRDRLTFELR</sequence>
<name>A0A0K1ESH8_CHOCO</name>
<evidence type="ECO:0008006" key="3">
    <source>
        <dbReference type="Google" id="ProtNLM"/>
    </source>
</evidence>
<evidence type="ECO:0000313" key="2">
    <source>
        <dbReference type="Proteomes" id="UP000067626"/>
    </source>
</evidence>
<dbReference type="AlphaFoldDB" id="A0A0K1ESH8"/>
<protein>
    <recommendedName>
        <fullName evidence="3">Transposase</fullName>
    </recommendedName>
</protein>
<dbReference type="InterPro" id="IPR035905">
    <property type="entry name" value="Barstar-like_sf"/>
</dbReference>
<dbReference type="EMBL" id="CP012159">
    <property type="protein sequence ID" value="AKT43558.1"/>
    <property type="molecule type" value="Genomic_DNA"/>
</dbReference>
<evidence type="ECO:0000313" key="1">
    <source>
        <dbReference type="EMBL" id="AKT43558.1"/>
    </source>
</evidence>
<proteinExistence type="predicted"/>
<reference evidence="1 2" key="1">
    <citation type="submission" date="2015-07" db="EMBL/GenBank/DDBJ databases">
        <title>Genome analysis of myxobacterium Chondromyces crocatus Cm c5 reveals a high potential for natural compound synthesis and the genetic basis for the loss of fruiting body formation.</title>
        <authorList>
            <person name="Zaburannyi N."/>
            <person name="Bunk B."/>
            <person name="Maier J."/>
            <person name="Overmann J."/>
            <person name="Mueller R."/>
        </authorList>
    </citation>
    <scope>NUCLEOTIDE SEQUENCE [LARGE SCALE GENOMIC DNA]</scope>
    <source>
        <strain evidence="1 2">Cm c5</strain>
    </source>
</reference>
<dbReference type="KEGG" id="ccro:CMC5_077900"/>
<organism evidence="1 2">
    <name type="scientific">Chondromyces crocatus</name>
    <dbReference type="NCBI Taxonomy" id="52"/>
    <lineage>
        <taxon>Bacteria</taxon>
        <taxon>Pseudomonadati</taxon>
        <taxon>Myxococcota</taxon>
        <taxon>Polyangia</taxon>
        <taxon>Polyangiales</taxon>
        <taxon>Polyangiaceae</taxon>
        <taxon>Chondromyces</taxon>
    </lineage>
</organism>
<keyword evidence="2" id="KW-1185">Reference proteome</keyword>
<accession>A0A0K1ESH8</accession>